<keyword evidence="2" id="KW-1185">Reference proteome</keyword>
<dbReference type="InterPro" id="IPR050600">
    <property type="entry name" value="SETD3_SETD6_MTase"/>
</dbReference>
<reference evidence="1" key="1">
    <citation type="submission" date="2023-03" db="EMBL/GenBank/DDBJ databases">
        <title>Emydomyces testavorans Genome Sequence.</title>
        <authorList>
            <person name="Hoyer L."/>
        </authorList>
    </citation>
    <scope>NUCLEOTIDE SEQUENCE</scope>
    <source>
        <strain evidence="1">16-2883</strain>
    </source>
</reference>
<accession>A0AAF0IKQ1</accession>
<dbReference type="Proteomes" id="UP001219355">
    <property type="component" value="Chromosome 4"/>
</dbReference>
<evidence type="ECO:0000313" key="2">
    <source>
        <dbReference type="Proteomes" id="UP001219355"/>
    </source>
</evidence>
<evidence type="ECO:0008006" key="3">
    <source>
        <dbReference type="Google" id="ProtNLM"/>
    </source>
</evidence>
<organism evidence="1 2">
    <name type="scientific">Emydomyces testavorans</name>
    <dbReference type="NCBI Taxonomy" id="2070801"/>
    <lineage>
        <taxon>Eukaryota</taxon>
        <taxon>Fungi</taxon>
        <taxon>Dikarya</taxon>
        <taxon>Ascomycota</taxon>
        <taxon>Pezizomycotina</taxon>
        <taxon>Eurotiomycetes</taxon>
        <taxon>Eurotiomycetidae</taxon>
        <taxon>Onygenales</taxon>
        <taxon>Nannizziopsiaceae</taxon>
        <taxon>Emydomyces</taxon>
    </lineage>
</organism>
<dbReference type="PANTHER" id="PTHR13271">
    <property type="entry name" value="UNCHARACTERIZED PUTATIVE METHYLTRANSFERASE"/>
    <property type="match status" value="1"/>
</dbReference>
<proteinExistence type="predicted"/>
<dbReference type="InterPro" id="IPR046341">
    <property type="entry name" value="SET_dom_sf"/>
</dbReference>
<sequence>MPNLRRDVALVAEAAESMSIHSERDYDGGSEGSLTPTQSLVVANPPSKSTPKSLLDWINELGGGLSNGIEISTDPIKGQCLRVREALPENLAGGTCTAICPVQATMSVMNLENLIQGVPPHGFIYSPDFLSAVKEGAALAFFLMDQYLLGDESFWAPYIRSLPDESQLTRLEYYSGDDLEWLEGTNLLKLRNSLLDQLKTRYEVGLRLLKEFPNKNTKDYTWELFLWASSIIISRAFTSEILKDYFSDLRTLLEASGDFSVLVPLLDMTNHQPLAKVEWRTTQHRIGLMVHKTLMPGEEVPNNYGPRNNERLLLNYGFCIPGNVCDYREISLKPPANSPFFMAKKEQQKYFHVSKDSTDEERYYIYNIFYPLPEQIRTLETSVFSLPLFDAMTVMSANDRELVDLQIEKNRIYVPIEKYGNSHCVLEGLGQMIMRLMSNILALKASPCFGKEPENTKQRNAKLYREAQLYQSEGAIAIAEWTLLRARVQESLSPQLPTHLNMLLEALPKERFDKNAQERIRWLIANRLSVLKHGGELFQGDDVSQALTKNAEEPFRTCIRSIIKAMSDPQNETPHSTGVKLTYTIFLCFCAAAYRNIDKTEKVSEDDKHSILTGRLQKWIPFLLEHYAEPPAAVRWLLEDDDIENLLDRIEGVFTATRRTKDGLFSPLEPLIRRWKADDQMNWLSGNRMRWAWLTVKEESVDLARDPLSFLSDAESASKPMPFDTYLYIPYAT</sequence>
<dbReference type="Gene3D" id="3.90.1410.10">
    <property type="entry name" value="set domain protein methyltransferase, domain 1"/>
    <property type="match status" value="1"/>
</dbReference>
<dbReference type="EMBL" id="CP120630">
    <property type="protein sequence ID" value="WEW60793.1"/>
    <property type="molecule type" value="Genomic_DNA"/>
</dbReference>
<dbReference type="AlphaFoldDB" id="A0AAF0IKQ1"/>
<dbReference type="GO" id="GO:0016279">
    <property type="term" value="F:protein-lysine N-methyltransferase activity"/>
    <property type="evidence" value="ECO:0007669"/>
    <property type="project" value="TreeGrafter"/>
</dbReference>
<evidence type="ECO:0000313" key="1">
    <source>
        <dbReference type="EMBL" id="WEW60793.1"/>
    </source>
</evidence>
<name>A0AAF0IKQ1_9EURO</name>
<dbReference type="PANTHER" id="PTHR13271:SF135">
    <property type="entry name" value="SET DOMAIN PROTEIN (AFU_ORTHOLOGUE AFUA_4G11040)"/>
    <property type="match status" value="1"/>
</dbReference>
<gene>
    <name evidence="1" type="ORF">PRK78_006281</name>
</gene>
<protein>
    <recommendedName>
        <fullName evidence="3">SET domain-containing protein</fullName>
    </recommendedName>
</protein>
<dbReference type="SUPFAM" id="SSF82199">
    <property type="entry name" value="SET domain"/>
    <property type="match status" value="1"/>
</dbReference>